<feature type="region of interest" description="Disordered" evidence="1">
    <location>
        <begin position="48"/>
        <end position="82"/>
    </location>
</feature>
<reference evidence="3 4" key="1">
    <citation type="submission" date="2015-09" db="EMBL/GenBank/DDBJ databases">
        <title>Sorangium comparison.</title>
        <authorList>
            <person name="Zaburannyi N."/>
            <person name="Bunk B."/>
            <person name="Overmann J."/>
            <person name="Mueller R."/>
        </authorList>
    </citation>
    <scope>NUCLEOTIDE SEQUENCE [LARGE SCALE GENOMIC DNA]</scope>
    <source>
        <strain evidence="3 4">So ce26</strain>
    </source>
</reference>
<dbReference type="PROSITE" id="PS51318">
    <property type="entry name" value="TAT"/>
    <property type="match status" value="1"/>
</dbReference>
<dbReference type="AlphaFoldDB" id="A0A2L0F4I5"/>
<feature type="signal peptide" evidence="2">
    <location>
        <begin position="1"/>
        <end position="21"/>
    </location>
</feature>
<gene>
    <name evidence="3" type="ORF">SOCE26_079270</name>
</gene>
<dbReference type="InterPro" id="IPR006311">
    <property type="entry name" value="TAT_signal"/>
</dbReference>
<dbReference type="RefSeq" id="WP_159397740.1">
    <property type="nucleotide sequence ID" value="NZ_CP012673.1"/>
</dbReference>
<sequence length="229" mass="21294">MHLDRSRFLLLVTTIAAASCASGSEAPGSAAAGSGGAGGDGALGGGGGAGGGGEAAGGGGGEAAGGGGGDAEGGGGGGGEAQGGGGAGGGGICDDTIGSPGICASDCEGASACPAVLSFLKPGVAEGLVVCLNALDPDTCTRSGDVDGCVRGALGASCPDSSADDDCARLAPLCENDAADAAWLAGCHDVIDGLTEEGRRRMITCATEGGCQDPYPSDLSFCIDTIDAF</sequence>
<organism evidence="3 4">
    <name type="scientific">Sorangium cellulosum</name>
    <name type="common">Polyangium cellulosum</name>
    <dbReference type="NCBI Taxonomy" id="56"/>
    <lineage>
        <taxon>Bacteria</taxon>
        <taxon>Pseudomonadati</taxon>
        <taxon>Myxococcota</taxon>
        <taxon>Polyangia</taxon>
        <taxon>Polyangiales</taxon>
        <taxon>Polyangiaceae</taxon>
        <taxon>Sorangium</taxon>
    </lineage>
</organism>
<accession>A0A2L0F4I5</accession>
<dbReference type="Proteomes" id="UP000238348">
    <property type="component" value="Chromosome"/>
</dbReference>
<protein>
    <recommendedName>
        <fullName evidence="5">Secreted protein</fullName>
    </recommendedName>
</protein>
<evidence type="ECO:0000256" key="2">
    <source>
        <dbReference type="SAM" id="SignalP"/>
    </source>
</evidence>
<keyword evidence="2" id="KW-0732">Signal</keyword>
<evidence type="ECO:0000313" key="3">
    <source>
        <dbReference type="EMBL" id="AUX46421.1"/>
    </source>
</evidence>
<proteinExistence type="predicted"/>
<dbReference type="PROSITE" id="PS51257">
    <property type="entry name" value="PROKAR_LIPOPROTEIN"/>
    <property type="match status" value="1"/>
</dbReference>
<evidence type="ECO:0000313" key="4">
    <source>
        <dbReference type="Proteomes" id="UP000238348"/>
    </source>
</evidence>
<dbReference type="EMBL" id="CP012673">
    <property type="protein sequence ID" value="AUX46421.1"/>
    <property type="molecule type" value="Genomic_DNA"/>
</dbReference>
<evidence type="ECO:0000256" key="1">
    <source>
        <dbReference type="SAM" id="MobiDB-lite"/>
    </source>
</evidence>
<evidence type="ECO:0008006" key="5">
    <source>
        <dbReference type="Google" id="ProtNLM"/>
    </source>
</evidence>
<name>A0A2L0F4I5_SORCE</name>
<feature type="chain" id="PRO_5014733400" description="Secreted protein" evidence="2">
    <location>
        <begin position="22"/>
        <end position="229"/>
    </location>
</feature>